<evidence type="ECO:0000256" key="1">
    <source>
        <dbReference type="SAM" id="Phobius"/>
    </source>
</evidence>
<dbReference type="AlphaFoldDB" id="A0A6H1UKT1"/>
<dbReference type="KEGG" id="fes:HER31_06715"/>
<proteinExistence type="predicted"/>
<name>A0A6H1UKT1_9GAMM</name>
<dbReference type="Pfam" id="PF05545">
    <property type="entry name" value="FixQ"/>
    <property type="match status" value="1"/>
</dbReference>
<dbReference type="Proteomes" id="UP000501602">
    <property type="component" value="Chromosome"/>
</dbReference>
<keyword evidence="1" id="KW-0812">Transmembrane</keyword>
<evidence type="ECO:0000313" key="3">
    <source>
        <dbReference type="Proteomes" id="UP000501602"/>
    </source>
</evidence>
<gene>
    <name evidence="2" type="ORF">HER31_06715</name>
</gene>
<organism evidence="2 3">
    <name type="scientific">Ferrimonas lipolytica</name>
    <dbReference type="NCBI Taxonomy" id="2724191"/>
    <lineage>
        <taxon>Bacteria</taxon>
        <taxon>Pseudomonadati</taxon>
        <taxon>Pseudomonadota</taxon>
        <taxon>Gammaproteobacteria</taxon>
        <taxon>Alteromonadales</taxon>
        <taxon>Ferrimonadaceae</taxon>
        <taxon>Ferrimonas</taxon>
    </lineage>
</organism>
<keyword evidence="1" id="KW-0472">Membrane</keyword>
<protein>
    <submittedName>
        <fullName evidence="2">Cbb3-type cytochrome c oxidase subunit 3</fullName>
    </submittedName>
</protein>
<evidence type="ECO:0000313" key="2">
    <source>
        <dbReference type="EMBL" id="QIZ78836.1"/>
    </source>
</evidence>
<dbReference type="EMBL" id="CP051180">
    <property type="protein sequence ID" value="QIZ78836.1"/>
    <property type="molecule type" value="Genomic_DNA"/>
</dbReference>
<reference evidence="2 3" key="1">
    <citation type="submission" date="2020-04" db="EMBL/GenBank/DDBJ databases">
        <title>Ferrimonas sp. S7 isolated from sea water.</title>
        <authorList>
            <person name="Bae S.S."/>
            <person name="Baek K."/>
        </authorList>
    </citation>
    <scope>NUCLEOTIDE SEQUENCE [LARGE SCALE GENOMIC DNA]</scope>
    <source>
        <strain evidence="2 3">S7</strain>
    </source>
</reference>
<keyword evidence="3" id="KW-1185">Reference proteome</keyword>
<feature type="transmembrane region" description="Helical" evidence="1">
    <location>
        <begin position="6"/>
        <end position="26"/>
    </location>
</feature>
<dbReference type="InterPro" id="IPR008621">
    <property type="entry name" value="Cbb3-typ_cyt_oxidase_comp"/>
</dbReference>
<sequence>MTIGTFQAYYTLTLFVIMIGIIGWAYSKRNRSSFDEAADLVFADESERTDKE</sequence>
<keyword evidence="1" id="KW-1133">Transmembrane helix</keyword>
<accession>A0A6H1UKT1</accession>